<evidence type="ECO:0000256" key="1">
    <source>
        <dbReference type="ARBA" id="ARBA00004752"/>
    </source>
</evidence>
<accession>A0A7Y9Z8D3</accession>
<gene>
    <name evidence="8" type="ORF">BKA03_000826</name>
</gene>
<dbReference type="CDD" id="cd16913">
    <property type="entry name" value="YkuD_like"/>
    <property type="match status" value="1"/>
</dbReference>
<dbReference type="InterPro" id="IPR038063">
    <property type="entry name" value="Transpep_catalytic_dom"/>
</dbReference>
<keyword evidence="9" id="KW-1185">Reference proteome</keyword>
<comment type="caution">
    <text evidence="8">The sequence shown here is derived from an EMBL/GenBank/DDBJ whole genome shotgun (WGS) entry which is preliminary data.</text>
</comment>
<evidence type="ECO:0000256" key="3">
    <source>
        <dbReference type="ARBA" id="ARBA00022960"/>
    </source>
</evidence>
<dbReference type="PROSITE" id="PS52029">
    <property type="entry name" value="LD_TPASE"/>
    <property type="match status" value="1"/>
</dbReference>
<dbReference type="EMBL" id="JACBZO010000001">
    <property type="protein sequence ID" value="NYI40707.1"/>
    <property type="molecule type" value="Genomic_DNA"/>
</dbReference>
<feature type="domain" description="L,D-TPase catalytic" evidence="7">
    <location>
        <begin position="151"/>
        <end position="273"/>
    </location>
</feature>
<dbReference type="InterPro" id="IPR050979">
    <property type="entry name" value="LD-transpeptidase"/>
</dbReference>
<evidence type="ECO:0000256" key="4">
    <source>
        <dbReference type="ARBA" id="ARBA00022984"/>
    </source>
</evidence>
<keyword evidence="5 6" id="KW-0961">Cell wall biogenesis/degradation</keyword>
<dbReference type="SUPFAM" id="SSF141523">
    <property type="entry name" value="L,D-transpeptidase catalytic domain-like"/>
    <property type="match status" value="1"/>
</dbReference>
<evidence type="ECO:0000313" key="8">
    <source>
        <dbReference type="EMBL" id="NYI40707.1"/>
    </source>
</evidence>
<sequence>MKPRFTQGRSRWLAGGGAALLVVVSVAAALFALASPGNPAPAAPPTAAAVPAITATGLAPLEAPSINSGIAPGKAILTSTVGTLDVFDAPGGTVTRGLSRYTYYSSPLTLMAIDKGEADGDTWYQVLLPGKPNGQTGWVRASDVTVSSTDTVIHVYLAEHELDLVVDGTVAMTAPVAVGAPATPTPLGTFYITDSIDLSTNPSGVYGSYALGLSGYSEALDSFKGTLPQIAIHGTYLPESVGKSVSNGCIRMRNDAVHNLAARVGLGTPVIVSASRVAA</sequence>
<evidence type="ECO:0000313" key="9">
    <source>
        <dbReference type="Proteomes" id="UP000547973"/>
    </source>
</evidence>
<dbReference type="Gene3D" id="2.40.440.10">
    <property type="entry name" value="L,D-transpeptidase catalytic domain-like"/>
    <property type="match status" value="1"/>
</dbReference>
<dbReference type="GO" id="GO:0071555">
    <property type="term" value="P:cell wall organization"/>
    <property type="evidence" value="ECO:0007669"/>
    <property type="project" value="UniProtKB-UniRule"/>
</dbReference>
<keyword evidence="8" id="KW-0449">Lipoprotein</keyword>
<dbReference type="PANTHER" id="PTHR30582">
    <property type="entry name" value="L,D-TRANSPEPTIDASE"/>
    <property type="match status" value="1"/>
</dbReference>
<keyword evidence="3 6" id="KW-0133">Cell shape</keyword>
<dbReference type="Proteomes" id="UP000547973">
    <property type="component" value="Unassembled WGS sequence"/>
</dbReference>
<feature type="active site" description="Proton donor/acceptor" evidence="6">
    <location>
        <position position="233"/>
    </location>
</feature>
<evidence type="ECO:0000256" key="2">
    <source>
        <dbReference type="ARBA" id="ARBA00022679"/>
    </source>
</evidence>
<dbReference type="GO" id="GO:0005576">
    <property type="term" value="C:extracellular region"/>
    <property type="evidence" value="ECO:0007669"/>
    <property type="project" value="TreeGrafter"/>
</dbReference>
<keyword evidence="2" id="KW-0808">Transferase</keyword>
<evidence type="ECO:0000259" key="7">
    <source>
        <dbReference type="PROSITE" id="PS52029"/>
    </source>
</evidence>
<evidence type="ECO:0000256" key="5">
    <source>
        <dbReference type="ARBA" id="ARBA00023316"/>
    </source>
</evidence>
<reference evidence="8 9" key="1">
    <citation type="submission" date="2020-07" db="EMBL/GenBank/DDBJ databases">
        <title>Sequencing the genomes of 1000 actinobacteria strains.</title>
        <authorList>
            <person name="Klenk H.-P."/>
        </authorList>
    </citation>
    <scope>NUCLEOTIDE SEQUENCE [LARGE SCALE GENOMIC DNA]</scope>
    <source>
        <strain evidence="8 9">DSM 19970</strain>
    </source>
</reference>
<dbReference type="UniPathway" id="UPA00219"/>
<comment type="pathway">
    <text evidence="1 6">Cell wall biogenesis; peptidoglycan biosynthesis.</text>
</comment>
<name>A0A7Y9Z8D3_9MICO</name>
<keyword evidence="4 6" id="KW-0573">Peptidoglycan synthesis</keyword>
<feature type="active site" description="Nucleophile" evidence="6">
    <location>
        <position position="249"/>
    </location>
</feature>
<organism evidence="8 9">
    <name type="scientific">Demequina lutea</name>
    <dbReference type="NCBI Taxonomy" id="431489"/>
    <lineage>
        <taxon>Bacteria</taxon>
        <taxon>Bacillati</taxon>
        <taxon>Actinomycetota</taxon>
        <taxon>Actinomycetes</taxon>
        <taxon>Micrococcales</taxon>
        <taxon>Demequinaceae</taxon>
        <taxon>Demequina</taxon>
    </lineage>
</organism>
<dbReference type="GO" id="GO:0018104">
    <property type="term" value="P:peptidoglycan-protein cross-linking"/>
    <property type="evidence" value="ECO:0007669"/>
    <property type="project" value="TreeGrafter"/>
</dbReference>
<proteinExistence type="predicted"/>
<dbReference type="OrthoDB" id="5243103at2"/>
<dbReference type="RefSeq" id="WP_062074526.1">
    <property type="nucleotide sequence ID" value="NZ_BBRC01000003.1"/>
</dbReference>
<dbReference type="GO" id="GO:0016740">
    <property type="term" value="F:transferase activity"/>
    <property type="evidence" value="ECO:0007669"/>
    <property type="project" value="UniProtKB-KW"/>
</dbReference>
<dbReference type="Pfam" id="PF03734">
    <property type="entry name" value="YkuD"/>
    <property type="match status" value="1"/>
</dbReference>
<evidence type="ECO:0000256" key="6">
    <source>
        <dbReference type="PROSITE-ProRule" id="PRU01373"/>
    </source>
</evidence>
<dbReference type="InterPro" id="IPR005490">
    <property type="entry name" value="LD_TPept_cat_dom"/>
</dbReference>
<dbReference type="GO" id="GO:0008360">
    <property type="term" value="P:regulation of cell shape"/>
    <property type="evidence" value="ECO:0007669"/>
    <property type="project" value="UniProtKB-UniRule"/>
</dbReference>
<dbReference type="AlphaFoldDB" id="A0A7Y9Z8D3"/>
<protein>
    <submittedName>
        <fullName evidence="8">Lipoprotein-anchoring transpeptidase ErfK/SrfK</fullName>
    </submittedName>
</protein>
<dbReference type="GO" id="GO:0071972">
    <property type="term" value="F:peptidoglycan L,D-transpeptidase activity"/>
    <property type="evidence" value="ECO:0007669"/>
    <property type="project" value="TreeGrafter"/>
</dbReference>